<protein>
    <submittedName>
        <fullName evidence="8">Flavin-dependent oxidoreductase, luciferase family (Includes alkanesulfonate monooxygenase SsuD and methylene tetrahydromethanopterin reductase)</fullName>
    </submittedName>
</protein>
<evidence type="ECO:0000259" key="7">
    <source>
        <dbReference type="Pfam" id="PF00296"/>
    </source>
</evidence>
<feature type="binding site" evidence="6">
    <location>
        <position position="143"/>
    </location>
    <ligand>
        <name>FMN</name>
        <dbReference type="ChEBI" id="CHEBI:58210"/>
    </ligand>
</feature>
<dbReference type="EMBL" id="FNBE01000022">
    <property type="protein sequence ID" value="SDH41033.1"/>
    <property type="molecule type" value="Genomic_DNA"/>
</dbReference>
<comment type="similarity">
    <text evidence="5">Belongs to the NtaA/SnaA/DszA monooxygenase family.</text>
</comment>
<accession>A0A1G8C6W4</accession>
<dbReference type="InterPro" id="IPR011251">
    <property type="entry name" value="Luciferase-like_dom"/>
</dbReference>
<gene>
    <name evidence="8" type="ORF">SAMN05216377_12213</name>
</gene>
<feature type="binding site" evidence="6">
    <location>
        <position position="89"/>
    </location>
    <ligand>
        <name>FMN</name>
        <dbReference type="ChEBI" id="CHEBI:58210"/>
    </ligand>
</feature>
<dbReference type="SUPFAM" id="SSF51679">
    <property type="entry name" value="Bacterial luciferase-like"/>
    <property type="match status" value="1"/>
</dbReference>
<keyword evidence="1 6" id="KW-0285">Flavoprotein</keyword>
<evidence type="ECO:0000256" key="6">
    <source>
        <dbReference type="PIRSR" id="PIRSR000337-1"/>
    </source>
</evidence>
<name>A0A1G8C6W4_PSEOR</name>
<keyword evidence="4 8" id="KW-0503">Monooxygenase</keyword>
<keyword evidence="9" id="KW-1185">Reference proteome</keyword>
<dbReference type="STRING" id="366584.SAMN05216377_12213"/>
<evidence type="ECO:0000256" key="5">
    <source>
        <dbReference type="ARBA" id="ARBA00033748"/>
    </source>
</evidence>
<evidence type="ECO:0000313" key="8">
    <source>
        <dbReference type="EMBL" id="SDH41033.1"/>
    </source>
</evidence>
<evidence type="ECO:0000256" key="4">
    <source>
        <dbReference type="ARBA" id="ARBA00023033"/>
    </source>
</evidence>
<dbReference type="OrthoDB" id="9135350at2"/>
<dbReference type="Proteomes" id="UP000198967">
    <property type="component" value="Unassembled WGS sequence"/>
</dbReference>
<dbReference type="PIRSF" id="PIRSF000337">
    <property type="entry name" value="NTA_MOA"/>
    <property type="match status" value="1"/>
</dbReference>
<feature type="binding site" evidence="6">
    <location>
        <position position="191"/>
    </location>
    <ligand>
        <name>FMN</name>
        <dbReference type="ChEBI" id="CHEBI:58210"/>
    </ligand>
</feature>
<dbReference type="InterPro" id="IPR036661">
    <property type="entry name" value="Luciferase-like_sf"/>
</dbReference>
<evidence type="ECO:0000256" key="1">
    <source>
        <dbReference type="ARBA" id="ARBA00022630"/>
    </source>
</evidence>
<dbReference type="Gene3D" id="3.20.20.30">
    <property type="entry name" value="Luciferase-like domain"/>
    <property type="match status" value="1"/>
</dbReference>
<dbReference type="GO" id="GO:0004497">
    <property type="term" value="F:monooxygenase activity"/>
    <property type="evidence" value="ECO:0007669"/>
    <property type="project" value="UniProtKB-KW"/>
</dbReference>
<reference evidence="8 9" key="1">
    <citation type="submission" date="2016-10" db="EMBL/GenBank/DDBJ databases">
        <authorList>
            <person name="de Groot N.N."/>
        </authorList>
    </citation>
    <scope>NUCLEOTIDE SEQUENCE [LARGE SCALE GENOMIC DNA]</scope>
    <source>
        <strain evidence="8 9">CGMCC 4.3143</strain>
    </source>
</reference>
<dbReference type="Pfam" id="PF00296">
    <property type="entry name" value="Bac_luciferase"/>
    <property type="match status" value="1"/>
</dbReference>
<evidence type="ECO:0000313" key="9">
    <source>
        <dbReference type="Proteomes" id="UP000198967"/>
    </source>
</evidence>
<dbReference type="AlphaFoldDB" id="A0A1G8C6W4"/>
<evidence type="ECO:0000256" key="2">
    <source>
        <dbReference type="ARBA" id="ARBA00022643"/>
    </source>
</evidence>
<evidence type="ECO:0000256" key="3">
    <source>
        <dbReference type="ARBA" id="ARBA00023002"/>
    </source>
</evidence>
<dbReference type="PANTHER" id="PTHR30011">
    <property type="entry name" value="ALKANESULFONATE MONOOXYGENASE-RELATED"/>
    <property type="match status" value="1"/>
</dbReference>
<feature type="binding site" evidence="6">
    <location>
        <position position="53"/>
    </location>
    <ligand>
        <name>FMN</name>
        <dbReference type="ChEBI" id="CHEBI:58210"/>
    </ligand>
</feature>
<feature type="domain" description="Luciferase-like" evidence="7">
    <location>
        <begin position="18"/>
        <end position="357"/>
    </location>
</feature>
<dbReference type="RefSeq" id="WP_093089452.1">
    <property type="nucleotide sequence ID" value="NZ_FNBE01000022.1"/>
</dbReference>
<organism evidence="8 9">
    <name type="scientific">Pseudonocardia oroxyli</name>
    <dbReference type="NCBI Taxonomy" id="366584"/>
    <lineage>
        <taxon>Bacteria</taxon>
        <taxon>Bacillati</taxon>
        <taxon>Actinomycetota</taxon>
        <taxon>Actinomycetes</taxon>
        <taxon>Pseudonocardiales</taxon>
        <taxon>Pseudonocardiaceae</taxon>
        <taxon>Pseudonocardia</taxon>
    </lineage>
</organism>
<proteinExistence type="inferred from homology"/>
<dbReference type="InterPro" id="IPR016215">
    <property type="entry name" value="NTA_MOA"/>
</dbReference>
<dbReference type="PANTHER" id="PTHR30011:SF16">
    <property type="entry name" value="C2H2 FINGER DOMAIN TRANSCRIPTION FACTOR (EUROFUNG)-RELATED"/>
    <property type="match status" value="1"/>
</dbReference>
<keyword evidence="3" id="KW-0560">Oxidoreductase</keyword>
<keyword evidence="2 6" id="KW-0288">FMN</keyword>
<dbReference type="InterPro" id="IPR051260">
    <property type="entry name" value="Diverse_substr_monoxygenases"/>
</dbReference>
<dbReference type="GO" id="GO:0016705">
    <property type="term" value="F:oxidoreductase activity, acting on paired donors, with incorporation or reduction of molecular oxygen"/>
    <property type="evidence" value="ECO:0007669"/>
    <property type="project" value="InterPro"/>
</dbReference>
<dbReference type="CDD" id="cd01095">
    <property type="entry name" value="Nitrilotriacetate_monoxgenase"/>
    <property type="match status" value="1"/>
</dbReference>
<sequence length="414" mass="45410">MMHLNLNLREVGFHRAGWRHASSTPERVLDADYFADIVRTAEEGRFDAVFLADSPAVFGNREPLVQSLEPLAQLSALAARTSHIGLIGTVTTTYHEPYEVAERFASLDLLSGGRAGINVVTSAGDKIARNFGYETHPEPELRYERASEFVHTLYALWAGERRRGTRFAVEGTPPWRPSPQGRPVIVQAGASPAGRHMAATHAEAVYTGSSTIPNGIEFLRDVKARAVALGRSPDSIKILPGIVPYVAATEAEAKALEAELEELARLEEDPIARLGVELGADLSRFDPDAPLPFDELPERKAGTSRTIRLRTWTEQEGLSLRQLAEVLVKSLGVIHWVVAGTGEQIADELEAWYRAGAADGFNVLVPLHPRGTRDFVEQVVPVLQRRGLFRTEYEGSTLRDHFGLAVPAAYRVSA</sequence>